<feature type="domain" description="VQ" evidence="5">
    <location>
        <begin position="11"/>
        <end position="37"/>
    </location>
</feature>
<gene>
    <name evidence="6" type="ORF">SAY87_002374</name>
</gene>
<feature type="compositionally biased region" description="Polar residues" evidence="4">
    <location>
        <begin position="10"/>
        <end position="25"/>
    </location>
</feature>
<evidence type="ECO:0000256" key="4">
    <source>
        <dbReference type="SAM" id="MobiDB-lite"/>
    </source>
</evidence>
<evidence type="ECO:0000256" key="1">
    <source>
        <dbReference type="ARBA" id="ARBA00004123"/>
    </source>
</evidence>
<evidence type="ECO:0000259" key="5">
    <source>
        <dbReference type="Pfam" id="PF05678"/>
    </source>
</evidence>
<dbReference type="PANTHER" id="PTHR33402:SF19">
    <property type="entry name" value="VQ MOTIF-CONTAINING PROTEIN 11"/>
    <property type="match status" value="1"/>
</dbReference>
<evidence type="ECO:0000313" key="6">
    <source>
        <dbReference type="EMBL" id="KAK4754270.1"/>
    </source>
</evidence>
<reference evidence="6 7" key="1">
    <citation type="journal article" date="2023" name="Hortic Res">
        <title>Pangenome of water caltrop reveals structural variations and asymmetric subgenome divergence after allopolyploidization.</title>
        <authorList>
            <person name="Zhang X."/>
            <person name="Chen Y."/>
            <person name="Wang L."/>
            <person name="Yuan Y."/>
            <person name="Fang M."/>
            <person name="Shi L."/>
            <person name="Lu R."/>
            <person name="Comes H.P."/>
            <person name="Ma Y."/>
            <person name="Chen Y."/>
            <person name="Huang G."/>
            <person name="Zhou Y."/>
            <person name="Zheng Z."/>
            <person name="Qiu Y."/>
        </authorList>
    </citation>
    <scope>NUCLEOTIDE SEQUENCE [LARGE SCALE GENOMIC DNA]</scope>
    <source>
        <tissue evidence="6">Roots</tissue>
    </source>
</reference>
<comment type="caution">
    <text evidence="6">The sequence shown here is derived from an EMBL/GenBank/DDBJ whole genome shotgun (WGS) entry which is preliminary data.</text>
</comment>
<dbReference type="InterPro" id="IPR039611">
    <property type="entry name" value="VQ_4/11/13/19/31/33"/>
</dbReference>
<dbReference type="GO" id="GO:0005634">
    <property type="term" value="C:nucleus"/>
    <property type="evidence" value="ECO:0007669"/>
    <property type="project" value="UniProtKB-SubCell"/>
</dbReference>
<keyword evidence="3" id="KW-0539">Nucleus</keyword>
<dbReference type="PANTHER" id="PTHR33402">
    <property type="entry name" value="VQ MOTIF-CONTAINING PROTEIN 11-LIKE"/>
    <property type="match status" value="1"/>
</dbReference>
<dbReference type="Pfam" id="PF05678">
    <property type="entry name" value="VQ"/>
    <property type="match status" value="1"/>
</dbReference>
<evidence type="ECO:0000256" key="2">
    <source>
        <dbReference type="ARBA" id="ARBA00022553"/>
    </source>
</evidence>
<proteinExistence type="predicted"/>
<dbReference type="AlphaFoldDB" id="A0AAN7JWV5"/>
<evidence type="ECO:0000313" key="7">
    <source>
        <dbReference type="Proteomes" id="UP001345219"/>
    </source>
</evidence>
<keyword evidence="7" id="KW-1185">Reference proteome</keyword>
<dbReference type="Proteomes" id="UP001345219">
    <property type="component" value="Chromosome 2"/>
</dbReference>
<organism evidence="6 7">
    <name type="scientific">Trapa incisa</name>
    <dbReference type="NCBI Taxonomy" id="236973"/>
    <lineage>
        <taxon>Eukaryota</taxon>
        <taxon>Viridiplantae</taxon>
        <taxon>Streptophyta</taxon>
        <taxon>Embryophyta</taxon>
        <taxon>Tracheophyta</taxon>
        <taxon>Spermatophyta</taxon>
        <taxon>Magnoliopsida</taxon>
        <taxon>eudicotyledons</taxon>
        <taxon>Gunneridae</taxon>
        <taxon>Pentapetalae</taxon>
        <taxon>rosids</taxon>
        <taxon>malvids</taxon>
        <taxon>Myrtales</taxon>
        <taxon>Lythraceae</taxon>
        <taxon>Trapa</taxon>
    </lineage>
</organism>
<comment type="subcellular location">
    <subcellularLocation>
        <location evidence="1">Nucleus</location>
    </subcellularLocation>
</comment>
<name>A0AAN7JWV5_9MYRT</name>
<feature type="region of interest" description="Disordered" evidence="4">
    <location>
        <begin position="165"/>
        <end position="228"/>
    </location>
</feature>
<accession>A0AAN7JWV5</accession>
<protein>
    <recommendedName>
        <fullName evidence="5">VQ domain-containing protein</fullName>
    </recommendedName>
</protein>
<dbReference type="EMBL" id="JAXIOK010000015">
    <property type="protein sequence ID" value="KAK4754270.1"/>
    <property type="molecule type" value="Genomic_DNA"/>
</dbReference>
<dbReference type="InterPro" id="IPR008889">
    <property type="entry name" value="VQ"/>
</dbReference>
<feature type="compositionally biased region" description="Low complexity" evidence="4">
    <location>
        <begin position="166"/>
        <end position="180"/>
    </location>
</feature>
<evidence type="ECO:0000256" key="3">
    <source>
        <dbReference type="ARBA" id="ARBA00023242"/>
    </source>
</evidence>
<feature type="region of interest" description="Disordered" evidence="4">
    <location>
        <begin position="1"/>
        <end position="64"/>
    </location>
</feature>
<feature type="compositionally biased region" description="Polar residues" evidence="4">
    <location>
        <begin position="46"/>
        <end position="57"/>
    </location>
</feature>
<keyword evidence="2" id="KW-0597">Phosphoprotein</keyword>
<sequence length="228" mass="24651">MENYGPDPTSPQTTFVQADPSNFRSIVQKLTGAPDDPLSPKLPVTTLPSRASQKSPYSTSSNAAATSSLSSLAAEIGPRKPPFKLHERRHRKLEQIQLSSHNRTMISFLSSCSPPHAYYLPDALAAAHRLAPLSPSPTSPAAHLCGRMAAVMVSPVSPLDLFARMSPGSSHSGHPQPISPAEKEERAIAEKGFYLHHPSPLSTPRGTEPELLPLFPLHSPRQDPDQRP</sequence>